<dbReference type="EC" id="2.7.7.77" evidence="8"/>
<comment type="caution">
    <text evidence="8">Lacks conserved residue(s) required for the propagation of feature annotation.</text>
</comment>
<evidence type="ECO:0000256" key="1">
    <source>
        <dbReference type="ARBA" id="ARBA00022490"/>
    </source>
</evidence>
<dbReference type="InterPro" id="IPR029044">
    <property type="entry name" value="Nucleotide-diphossugar_trans"/>
</dbReference>
<keyword evidence="2 8" id="KW-0808">Transferase</keyword>
<keyword evidence="10" id="KW-0548">Nucleotidyltransferase</keyword>
<dbReference type="Gene3D" id="3.90.550.10">
    <property type="entry name" value="Spore Coat Polysaccharide Biosynthesis Protein SpsA, Chain A"/>
    <property type="match status" value="1"/>
</dbReference>
<comment type="similarity">
    <text evidence="8">Belongs to the MobA family.</text>
</comment>
<feature type="binding site" evidence="8">
    <location>
        <position position="98"/>
    </location>
    <ligand>
        <name>GTP</name>
        <dbReference type="ChEBI" id="CHEBI:37565"/>
    </ligand>
</feature>
<gene>
    <name evidence="8" type="primary">mobA</name>
    <name evidence="10" type="ORF">J2Z79_000750</name>
</gene>
<evidence type="ECO:0000313" key="11">
    <source>
        <dbReference type="Proteomes" id="UP001519289"/>
    </source>
</evidence>
<protein>
    <recommendedName>
        <fullName evidence="8">Probable molybdenum cofactor guanylyltransferase</fullName>
        <shortName evidence="8">MoCo guanylyltransferase</shortName>
        <ecNumber evidence="8">2.7.7.77</ecNumber>
    </recommendedName>
    <alternativeName>
        <fullName evidence="8">GTP:molybdopterin guanylyltransferase</fullName>
    </alternativeName>
    <alternativeName>
        <fullName evidence="8">Mo-MPT guanylyltransferase</fullName>
    </alternativeName>
    <alternativeName>
        <fullName evidence="8">Molybdopterin guanylyltransferase</fullName>
    </alternativeName>
    <alternativeName>
        <fullName evidence="8">Molybdopterin-guanine dinucleotide synthase</fullName>
        <shortName evidence="8">MGD synthase</shortName>
    </alternativeName>
</protein>
<evidence type="ECO:0000256" key="8">
    <source>
        <dbReference type="HAMAP-Rule" id="MF_00316"/>
    </source>
</evidence>
<feature type="domain" description="MobA-like NTP transferase" evidence="9">
    <location>
        <begin position="9"/>
        <end position="153"/>
    </location>
</feature>
<feature type="binding site" evidence="8">
    <location>
        <position position="69"/>
    </location>
    <ligand>
        <name>GTP</name>
        <dbReference type="ChEBI" id="CHEBI:37565"/>
    </ligand>
</feature>
<feature type="binding site" evidence="8">
    <location>
        <position position="98"/>
    </location>
    <ligand>
        <name>Mg(2+)</name>
        <dbReference type="ChEBI" id="CHEBI:18420"/>
    </ligand>
</feature>
<proteinExistence type="inferred from homology"/>
<feature type="binding site" evidence="8">
    <location>
        <position position="24"/>
    </location>
    <ligand>
        <name>GTP</name>
        <dbReference type="ChEBI" id="CHEBI:37565"/>
    </ligand>
</feature>
<comment type="domain">
    <text evidence="8">The N-terminal domain determines nucleotide recognition and specific binding, while the C-terminal domain determines the specific binding to the target protein.</text>
</comment>
<comment type="function">
    <text evidence="8">Transfers a GMP moiety from GTP to Mo-molybdopterin (Mo-MPT) cofactor (Moco or molybdenum cofactor) to form Mo-molybdopterin guanine dinucleotide (Mo-MGD) cofactor.</text>
</comment>
<evidence type="ECO:0000313" key="10">
    <source>
        <dbReference type="EMBL" id="MBP2017367.1"/>
    </source>
</evidence>
<comment type="caution">
    <text evidence="10">The sequence shown here is derived from an EMBL/GenBank/DDBJ whole genome shotgun (WGS) entry which is preliminary data.</text>
</comment>
<keyword evidence="6 8" id="KW-0342">GTP-binding</keyword>
<comment type="subcellular location">
    <subcellularLocation>
        <location evidence="8">Cytoplasm</location>
    </subcellularLocation>
</comment>
<keyword evidence="1 8" id="KW-0963">Cytoplasm</keyword>
<keyword evidence="3 8" id="KW-0479">Metal-binding</keyword>
<dbReference type="SUPFAM" id="SSF53448">
    <property type="entry name" value="Nucleotide-diphospho-sugar transferases"/>
    <property type="match status" value="1"/>
</dbReference>
<evidence type="ECO:0000256" key="4">
    <source>
        <dbReference type="ARBA" id="ARBA00022741"/>
    </source>
</evidence>
<accession>A0ABS4JP98</accession>
<organism evidence="10 11">
    <name type="scientific">Symbiobacterium terraclitae</name>
    <dbReference type="NCBI Taxonomy" id="557451"/>
    <lineage>
        <taxon>Bacteria</taxon>
        <taxon>Bacillati</taxon>
        <taxon>Bacillota</taxon>
        <taxon>Clostridia</taxon>
        <taxon>Eubacteriales</taxon>
        <taxon>Symbiobacteriaceae</taxon>
        <taxon>Symbiobacterium</taxon>
    </lineage>
</organism>
<dbReference type="Proteomes" id="UP001519289">
    <property type="component" value="Unassembled WGS sequence"/>
</dbReference>
<dbReference type="EMBL" id="JAGGLG010000004">
    <property type="protein sequence ID" value="MBP2017367.1"/>
    <property type="molecule type" value="Genomic_DNA"/>
</dbReference>
<dbReference type="InterPro" id="IPR013482">
    <property type="entry name" value="Molybde_CF_guanTrfase"/>
</dbReference>
<keyword evidence="5 8" id="KW-0460">Magnesium</keyword>
<evidence type="ECO:0000256" key="7">
    <source>
        <dbReference type="ARBA" id="ARBA00023150"/>
    </source>
</evidence>
<evidence type="ECO:0000256" key="5">
    <source>
        <dbReference type="ARBA" id="ARBA00022842"/>
    </source>
</evidence>
<evidence type="ECO:0000256" key="3">
    <source>
        <dbReference type="ARBA" id="ARBA00022723"/>
    </source>
</evidence>
<evidence type="ECO:0000256" key="2">
    <source>
        <dbReference type="ARBA" id="ARBA00022679"/>
    </source>
</evidence>
<keyword evidence="11" id="KW-1185">Reference proteome</keyword>
<keyword evidence="7 8" id="KW-0501">Molybdenum cofactor biosynthesis</keyword>
<evidence type="ECO:0000256" key="6">
    <source>
        <dbReference type="ARBA" id="ARBA00023134"/>
    </source>
</evidence>
<name>A0ABS4JP98_9FIRM</name>
<comment type="cofactor">
    <cofactor evidence="8">
        <name>Mg(2+)</name>
        <dbReference type="ChEBI" id="CHEBI:18420"/>
    </cofactor>
</comment>
<dbReference type="PANTHER" id="PTHR19136">
    <property type="entry name" value="MOLYBDENUM COFACTOR GUANYLYLTRANSFERASE"/>
    <property type="match status" value="1"/>
</dbReference>
<feature type="binding site" evidence="8">
    <location>
        <begin position="12"/>
        <end position="14"/>
    </location>
    <ligand>
        <name>GTP</name>
        <dbReference type="ChEBI" id="CHEBI:37565"/>
    </ligand>
</feature>
<reference evidence="10 11" key="1">
    <citation type="submission" date="2021-03" db="EMBL/GenBank/DDBJ databases">
        <title>Genomic Encyclopedia of Type Strains, Phase IV (KMG-IV): sequencing the most valuable type-strain genomes for metagenomic binning, comparative biology and taxonomic classification.</title>
        <authorList>
            <person name="Goeker M."/>
        </authorList>
    </citation>
    <scope>NUCLEOTIDE SEQUENCE [LARGE SCALE GENOMIC DNA]</scope>
    <source>
        <strain evidence="10 11">DSM 27138</strain>
    </source>
</reference>
<evidence type="ECO:0000259" key="9">
    <source>
        <dbReference type="Pfam" id="PF12804"/>
    </source>
</evidence>
<dbReference type="RefSeq" id="WP_209465513.1">
    <property type="nucleotide sequence ID" value="NZ_JAGGLG010000004.1"/>
</dbReference>
<dbReference type="GO" id="GO:0061603">
    <property type="term" value="F:molybdenum cofactor guanylyltransferase activity"/>
    <property type="evidence" value="ECO:0007669"/>
    <property type="project" value="UniProtKB-EC"/>
</dbReference>
<dbReference type="InterPro" id="IPR025877">
    <property type="entry name" value="MobA-like_NTP_Trfase"/>
</dbReference>
<comment type="catalytic activity">
    <reaction evidence="8">
        <text>Mo-molybdopterin + GTP + H(+) = Mo-molybdopterin guanine dinucleotide + diphosphate</text>
        <dbReference type="Rhea" id="RHEA:34243"/>
        <dbReference type="ChEBI" id="CHEBI:15378"/>
        <dbReference type="ChEBI" id="CHEBI:33019"/>
        <dbReference type="ChEBI" id="CHEBI:37565"/>
        <dbReference type="ChEBI" id="CHEBI:71302"/>
        <dbReference type="ChEBI" id="CHEBI:71310"/>
        <dbReference type="EC" id="2.7.7.77"/>
    </reaction>
</comment>
<keyword evidence="4 8" id="KW-0547">Nucleotide-binding</keyword>
<dbReference type="Pfam" id="PF12804">
    <property type="entry name" value="NTP_transf_3"/>
    <property type="match status" value="1"/>
</dbReference>
<dbReference type="CDD" id="cd02503">
    <property type="entry name" value="MobA"/>
    <property type="match status" value="1"/>
</dbReference>
<dbReference type="PANTHER" id="PTHR19136:SF81">
    <property type="entry name" value="MOLYBDENUM COFACTOR GUANYLYLTRANSFERASE"/>
    <property type="match status" value="1"/>
</dbReference>
<sequence length="201" mass="22447">MDPKLQACGVILAGGRSTRMGSNKALLELEGEPLVSRLARRFTGWFEQVVIVTNTPDEYAFLQLPMVGDRIPGLGPLGGLEAGLRASRFEHAFFCAVDMPFVDEALVRFMVGEARGYDIVVPAVDGEFEPMHAVYGKGCLPFITRNLDSRRLRLVSIFDEVRVRVVEGEELLRFGDPARLFFNCNTPADWEQARLRARQEG</sequence>
<dbReference type="HAMAP" id="MF_00316">
    <property type="entry name" value="MobA"/>
    <property type="match status" value="1"/>
</dbReference>